<evidence type="ECO:0000256" key="6">
    <source>
        <dbReference type="ARBA" id="ARBA00023180"/>
    </source>
</evidence>
<dbReference type="Pfam" id="PF01915">
    <property type="entry name" value="Glyco_hydro_3_C"/>
    <property type="match status" value="1"/>
</dbReference>
<feature type="chain" id="PRO_5025650771" description="beta-glucosidase" evidence="10">
    <location>
        <begin position="23"/>
        <end position="764"/>
    </location>
</feature>
<dbReference type="PANTHER" id="PTHR42715:SF10">
    <property type="entry name" value="BETA-GLUCOSIDASE"/>
    <property type="match status" value="1"/>
</dbReference>
<dbReference type="Pfam" id="PF14310">
    <property type="entry name" value="Fn3-like"/>
    <property type="match status" value="1"/>
</dbReference>
<evidence type="ECO:0000256" key="7">
    <source>
        <dbReference type="ARBA" id="ARBA00023277"/>
    </source>
</evidence>
<dbReference type="InterPro" id="IPR050288">
    <property type="entry name" value="Cellulose_deg_GH3"/>
</dbReference>
<organism evidence="12 13">
    <name type="scientific">Byssothecium circinans</name>
    <dbReference type="NCBI Taxonomy" id="147558"/>
    <lineage>
        <taxon>Eukaryota</taxon>
        <taxon>Fungi</taxon>
        <taxon>Dikarya</taxon>
        <taxon>Ascomycota</taxon>
        <taxon>Pezizomycotina</taxon>
        <taxon>Dothideomycetes</taxon>
        <taxon>Pleosporomycetidae</taxon>
        <taxon>Pleosporales</taxon>
        <taxon>Massarineae</taxon>
        <taxon>Massarinaceae</taxon>
        <taxon>Byssothecium</taxon>
    </lineage>
</organism>
<evidence type="ECO:0000256" key="2">
    <source>
        <dbReference type="ARBA" id="ARBA00004987"/>
    </source>
</evidence>
<dbReference type="SUPFAM" id="SSF52279">
    <property type="entry name" value="Beta-D-glucan exohydrolase, C-terminal domain"/>
    <property type="match status" value="1"/>
</dbReference>
<name>A0A6A5TA28_9PLEO</name>
<reference evidence="12" key="1">
    <citation type="journal article" date="2020" name="Stud. Mycol.">
        <title>101 Dothideomycetes genomes: a test case for predicting lifestyles and emergence of pathogens.</title>
        <authorList>
            <person name="Haridas S."/>
            <person name="Albert R."/>
            <person name="Binder M."/>
            <person name="Bloem J."/>
            <person name="Labutti K."/>
            <person name="Salamov A."/>
            <person name="Andreopoulos B."/>
            <person name="Baker S."/>
            <person name="Barry K."/>
            <person name="Bills G."/>
            <person name="Bluhm B."/>
            <person name="Cannon C."/>
            <person name="Castanera R."/>
            <person name="Culley D."/>
            <person name="Daum C."/>
            <person name="Ezra D."/>
            <person name="Gonzalez J."/>
            <person name="Henrissat B."/>
            <person name="Kuo A."/>
            <person name="Liang C."/>
            <person name="Lipzen A."/>
            <person name="Lutzoni F."/>
            <person name="Magnuson J."/>
            <person name="Mondo S."/>
            <person name="Nolan M."/>
            <person name="Ohm R."/>
            <person name="Pangilinan J."/>
            <person name="Park H.-J."/>
            <person name="Ramirez L."/>
            <person name="Alfaro M."/>
            <person name="Sun H."/>
            <person name="Tritt A."/>
            <person name="Yoshinaga Y."/>
            <person name="Zwiers L.-H."/>
            <person name="Turgeon B."/>
            <person name="Goodwin S."/>
            <person name="Spatafora J."/>
            <person name="Crous P."/>
            <person name="Grigoriev I."/>
        </authorList>
    </citation>
    <scope>NUCLEOTIDE SEQUENCE</scope>
    <source>
        <strain evidence="12">CBS 675.92</strain>
    </source>
</reference>
<keyword evidence="13" id="KW-1185">Reference proteome</keyword>
<dbReference type="InterPro" id="IPR017853">
    <property type="entry name" value="GH"/>
</dbReference>
<evidence type="ECO:0000256" key="3">
    <source>
        <dbReference type="ARBA" id="ARBA00005336"/>
    </source>
</evidence>
<evidence type="ECO:0000313" key="12">
    <source>
        <dbReference type="EMBL" id="KAF1949805.1"/>
    </source>
</evidence>
<proteinExistence type="inferred from homology"/>
<dbReference type="InterPro" id="IPR013783">
    <property type="entry name" value="Ig-like_fold"/>
</dbReference>
<keyword evidence="5 12" id="KW-0378">Hydrolase</keyword>
<dbReference type="OrthoDB" id="2123594at2759"/>
<evidence type="ECO:0000256" key="5">
    <source>
        <dbReference type="ARBA" id="ARBA00022801"/>
    </source>
</evidence>
<feature type="signal peptide" evidence="10">
    <location>
        <begin position="1"/>
        <end position="22"/>
    </location>
</feature>
<comment type="catalytic activity">
    <reaction evidence="1">
        <text>Hydrolysis of terminal, non-reducing beta-D-glucosyl residues with release of beta-D-glucose.</text>
        <dbReference type="EC" id="3.2.1.21"/>
    </reaction>
</comment>
<protein>
    <recommendedName>
        <fullName evidence="4">beta-glucosidase</fullName>
        <ecNumber evidence="4">3.2.1.21</ecNumber>
    </recommendedName>
</protein>
<keyword evidence="8" id="KW-0326">Glycosidase</keyword>
<evidence type="ECO:0000256" key="1">
    <source>
        <dbReference type="ARBA" id="ARBA00000448"/>
    </source>
</evidence>
<comment type="similarity">
    <text evidence="3">Belongs to the glycosyl hydrolase 3 family.</text>
</comment>
<feature type="domain" description="Fibronectin type III-like" evidence="11">
    <location>
        <begin position="684"/>
        <end position="752"/>
    </location>
</feature>
<dbReference type="InterPro" id="IPR036962">
    <property type="entry name" value="Glyco_hydro_3_N_sf"/>
</dbReference>
<dbReference type="FunFam" id="2.60.40.10:FF:000495">
    <property type="entry name" value="Periplasmic beta-glucosidase"/>
    <property type="match status" value="1"/>
</dbReference>
<dbReference type="EMBL" id="ML977032">
    <property type="protein sequence ID" value="KAF1949805.1"/>
    <property type="molecule type" value="Genomic_DNA"/>
</dbReference>
<dbReference type="SUPFAM" id="SSF51445">
    <property type="entry name" value="(Trans)glycosidases"/>
    <property type="match status" value="1"/>
</dbReference>
<comment type="pathway">
    <text evidence="2">Glycan metabolism; cellulose degradation.</text>
</comment>
<dbReference type="Gene3D" id="3.40.50.1700">
    <property type="entry name" value="Glycoside hydrolase family 3 C-terminal domain"/>
    <property type="match status" value="1"/>
</dbReference>
<dbReference type="SMART" id="SM01217">
    <property type="entry name" value="Fn3_like"/>
    <property type="match status" value="1"/>
</dbReference>
<evidence type="ECO:0000256" key="10">
    <source>
        <dbReference type="SAM" id="SignalP"/>
    </source>
</evidence>
<dbReference type="Gene3D" id="3.20.20.300">
    <property type="entry name" value="Glycoside hydrolase, family 3, N-terminal domain"/>
    <property type="match status" value="1"/>
</dbReference>
<dbReference type="InterPro" id="IPR002772">
    <property type="entry name" value="Glyco_hydro_3_C"/>
</dbReference>
<sequence length="764" mass="82849">MMHSPWSALFITLVYFTTLSTATPQNGISSQNTTRYLDASLSPAVRAQNLLDQMTWEPKVGQMGGVRRVVNPTKTFNRTLYESVRATQNGNIAPAANYGTALQAVEVFNPLKEEQINSSRLHIPYIQMTDSMNTFAGGSGTLFPGAITMGAAWNIPLYEKVVTALRDENRVFGTYWMMSPEIDLARELRGGRVGEMFGEGAYHAGSFGAQYVKTMQEKDERGYVRVATTIKHFVYGSNNGGVNMGSIDSGLNHIMNDLAAPFHKVIKEAKPLAIMASYSSVDRVPVHANECLLQDILRGTLGFDGLIMSDAMVESIQDAAVMALTAGIGLELSPTQPATFPTLLTLTNDPRIVKHVDAAVKKILEIKFATGLFEEPVPSIENLGKVLRKPAHLEANRNISRESIVLLQNDGLLPLRKTNTTKVAVLGPFAALINAGNYANVNSTDHTFGNRLTTSLKNYFGSPSVQFVRGCAINNTDDASEIPVAVQAAKDAGLAILMLGSLSTGNEDPLSLERTDGEFIAHADLGFPGLQQQLLDAVLDSGVPTILVLSGGQSFVLNNSTLRANAILHSWFAGEYTSDAIVEIVTGIVNPSGKLPISIPQHSGALPVYYDFLPSDNAGGFPGQSGFPASAWQFPILQREVPMPFGFGLSYTTFDISEPDVSSTNGSTTISTVVRNTGNVAGQEVVQVYYRKAITRIETPNKQLVGFEKIHLAPGESREVKFSIPKDELGYWVNTKWYAEGGNYTFWVGTSSRSQDLKNVTTIL</sequence>
<evidence type="ECO:0000256" key="9">
    <source>
        <dbReference type="ARBA" id="ARBA00023326"/>
    </source>
</evidence>
<dbReference type="InterPro" id="IPR036881">
    <property type="entry name" value="Glyco_hydro_3_C_sf"/>
</dbReference>
<dbReference type="InterPro" id="IPR001764">
    <property type="entry name" value="Glyco_hydro_3_N"/>
</dbReference>
<keyword evidence="10" id="KW-0732">Signal</keyword>
<dbReference type="PANTHER" id="PTHR42715">
    <property type="entry name" value="BETA-GLUCOSIDASE"/>
    <property type="match status" value="1"/>
</dbReference>
<dbReference type="InterPro" id="IPR026891">
    <property type="entry name" value="Fn3-like"/>
</dbReference>
<dbReference type="GO" id="GO:0008422">
    <property type="term" value="F:beta-glucosidase activity"/>
    <property type="evidence" value="ECO:0007669"/>
    <property type="project" value="UniProtKB-EC"/>
</dbReference>
<keyword evidence="7" id="KW-0119">Carbohydrate metabolism</keyword>
<dbReference type="Gene3D" id="2.60.40.10">
    <property type="entry name" value="Immunoglobulins"/>
    <property type="match status" value="1"/>
</dbReference>
<evidence type="ECO:0000313" key="13">
    <source>
        <dbReference type="Proteomes" id="UP000800035"/>
    </source>
</evidence>
<dbReference type="AlphaFoldDB" id="A0A6A5TA28"/>
<evidence type="ECO:0000256" key="8">
    <source>
        <dbReference type="ARBA" id="ARBA00023295"/>
    </source>
</evidence>
<dbReference type="GO" id="GO:0009251">
    <property type="term" value="P:glucan catabolic process"/>
    <property type="evidence" value="ECO:0007669"/>
    <property type="project" value="TreeGrafter"/>
</dbReference>
<evidence type="ECO:0000259" key="11">
    <source>
        <dbReference type="SMART" id="SM01217"/>
    </source>
</evidence>
<accession>A0A6A5TA28</accession>
<keyword evidence="9" id="KW-0624">Polysaccharide degradation</keyword>
<dbReference type="PRINTS" id="PR00133">
    <property type="entry name" value="GLHYDRLASE3"/>
</dbReference>
<dbReference type="Proteomes" id="UP000800035">
    <property type="component" value="Unassembled WGS sequence"/>
</dbReference>
<gene>
    <name evidence="12" type="ORF">CC80DRAFT_579580</name>
</gene>
<keyword evidence="6" id="KW-0325">Glycoprotein</keyword>
<dbReference type="Pfam" id="PF00933">
    <property type="entry name" value="Glyco_hydro_3"/>
    <property type="match status" value="1"/>
</dbReference>
<evidence type="ECO:0000256" key="4">
    <source>
        <dbReference type="ARBA" id="ARBA00012744"/>
    </source>
</evidence>
<dbReference type="EC" id="3.2.1.21" evidence="4"/>